<accession>A0A495A323</accession>
<keyword evidence="2" id="KW-1185">Reference proteome</keyword>
<dbReference type="Proteomes" id="UP000269301">
    <property type="component" value="Unassembled WGS sequence"/>
</dbReference>
<gene>
    <name evidence="1" type="ORF">D8M06_08700</name>
</gene>
<dbReference type="OrthoDB" id="2721757at2"/>
<dbReference type="EMBL" id="RBZP01000005">
    <property type="protein sequence ID" value="RKQ33894.1"/>
    <property type="molecule type" value="Genomic_DNA"/>
</dbReference>
<evidence type="ECO:0000313" key="1">
    <source>
        <dbReference type="EMBL" id="RKQ33894.1"/>
    </source>
</evidence>
<sequence>MDKHHFGNLQQLKEVQTNIFLTEELISQAIQKYNSDPLLYEEAIRQASKELSHVQSVLDQSMFT</sequence>
<evidence type="ECO:0000313" key="2">
    <source>
        <dbReference type="Proteomes" id="UP000269301"/>
    </source>
</evidence>
<name>A0A495A323_9BACI</name>
<comment type="caution">
    <text evidence="1">The sequence shown here is derived from an EMBL/GenBank/DDBJ whole genome shotgun (WGS) entry which is preliminary data.</text>
</comment>
<reference evidence="1 2" key="1">
    <citation type="journal article" date="2016" name="Int. J. Syst. Evol. Microbiol.">
        <title>Oceanobacillus halophilus sp. nov., a novel moderately halophilic bacterium from a hypersaline lake.</title>
        <authorList>
            <person name="Amoozegar M.A."/>
            <person name="Bagheri M."/>
            <person name="Makhdoumi A."/>
            <person name="Nikou M.M."/>
            <person name="Fazeli S.A.S."/>
            <person name="Schumann P."/>
            <person name="Sproer C."/>
            <person name="Sanchez-Porro C."/>
            <person name="Ventosa A."/>
        </authorList>
    </citation>
    <scope>NUCLEOTIDE SEQUENCE [LARGE SCALE GENOMIC DNA]</scope>
    <source>
        <strain evidence="1 2">DSM 23996</strain>
    </source>
</reference>
<dbReference type="AlphaFoldDB" id="A0A495A323"/>
<organism evidence="1 2">
    <name type="scientific">Oceanobacillus halophilus</name>
    <dbReference type="NCBI Taxonomy" id="930130"/>
    <lineage>
        <taxon>Bacteria</taxon>
        <taxon>Bacillati</taxon>
        <taxon>Bacillota</taxon>
        <taxon>Bacilli</taxon>
        <taxon>Bacillales</taxon>
        <taxon>Bacillaceae</taxon>
        <taxon>Oceanobacillus</taxon>
    </lineage>
</organism>
<dbReference type="RefSeq" id="WP_121204009.1">
    <property type="nucleotide sequence ID" value="NZ_RBZP01000005.1"/>
</dbReference>
<proteinExistence type="predicted"/>
<protein>
    <submittedName>
        <fullName evidence="1">Uncharacterized protein</fullName>
    </submittedName>
</protein>